<name>A0ACB8YVN4_CICIN</name>
<dbReference type="Proteomes" id="UP001055811">
    <property type="component" value="Linkage Group LG09"/>
</dbReference>
<evidence type="ECO:0000313" key="2">
    <source>
        <dbReference type="Proteomes" id="UP001055811"/>
    </source>
</evidence>
<protein>
    <submittedName>
        <fullName evidence="1">Uncharacterized protein</fullName>
    </submittedName>
</protein>
<keyword evidence="2" id="KW-1185">Reference proteome</keyword>
<proteinExistence type="predicted"/>
<dbReference type="EMBL" id="CM042017">
    <property type="protein sequence ID" value="KAI3689296.1"/>
    <property type="molecule type" value="Genomic_DNA"/>
</dbReference>
<gene>
    <name evidence="1" type="ORF">L2E82_47250</name>
</gene>
<reference evidence="1 2" key="2">
    <citation type="journal article" date="2022" name="Mol. Ecol. Resour.">
        <title>The genomes of chicory, endive, great burdock and yacon provide insights into Asteraceae paleo-polyploidization history and plant inulin production.</title>
        <authorList>
            <person name="Fan W."/>
            <person name="Wang S."/>
            <person name="Wang H."/>
            <person name="Wang A."/>
            <person name="Jiang F."/>
            <person name="Liu H."/>
            <person name="Zhao H."/>
            <person name="Xu D."/>
            <person name="Zhang Y."/>
        </authorList>
    </citation>
    <scope>NUCLEOTIDE SEQUENCE [LARGE SCALE GENOMIC DNA]</scope>
    <source>
        <strain evidence="2">cv. Punajuju</strain>
        <tissue evidence="1">Leaves</tissue>
    </source>
</reference>
<accession>A0ACB8YVN4</accession>
<comment type="caution">
    <text evidence="1">The sequence shown here is derived from an EMBL/GenBank/DDBJ whole genome shotgun (WGS) entry which is preliminary data.</text>
</comment>
<sequence>MDLGSIRCQLLCIFHFDFSAITTERLTISNLSIHNPKQIRPNWKKINTEHRGPVRDRFCTFKIDIAKLDLSRNSIEDLPLQLSSCASRETLNLSRNKIKVWPNVILKSLQNLVCLKVDSNPLIKIPSDGFEAASKLQILDLSGNAGCLPEYPSFSIDAVTRIVFEASTRYQKPRKKTSNDTLPTKPDGTKLQDAVVERFCEVLADLCGDQKLLWMNFI</sequence>
<organism evidence="1 2">
    <name type="scientific">Cichorium intybus</name>
    <name type="common">Chicory</name>
    <dbReference type="NCBI Taxonomy" id="13427"/>
    <lineage>
        <taxon>Eukaryota</taxon>
        <taxon>Viridiplantae</taxon>
        <taxon>Streptophyta</taxon>
        <taxon>Embryophyta</taxon>
        <taxon>Tracheophyta</taxon>
        <taxon>Spermatophyta</taxon>
        <taxon>Magnoliopsida</taxon>
        <taxon>eudicotyledons</taxon>
        <taxon>Gunneridae</taxon>
        <taxon>Pentapetalae</taxon>
        <taxon>asterids</taxon>
        <taxon>campanulids</taxon>
        <taxon>Asterales</taxon>
        <taxon>Asteraceae</taxon>
        <taxon>Cichorioideae</taxon>
        <taxon>Cichorieae</taxon>
        <taxon>Cichoriinae</taxon>
        <taxon>Cichorium</taxon>
    </lineage>
</organism>
<reference evidence="2" key="1">
    <citation type="journal article" date="2022" name="Mol. Ecol. Resour.">
        <title>The genomes of chicory, endive, great burdock and yacon provide insights into Asteraceae palaeo-polyploidization history and plant inulin production.</title>
        <authorList>
            <person name="Fan W."/>
            <person name="Wang S."/>
            <person name="Wang H."/>
            <person name="Wang A."/>
            <person name="Jiang F."/>
            <person name="Liu H."/>
            <person name="Zhao H."/>
            <person name="Xu D."/>
            <person name="Zhang Y."/>
        </authorList>
    </citation>
    <scope>NUCLEOTIDE SEQUENCE [LARGE SCALE GENOMIC DNA]</scope>
    <source>
        <strain evidence="2">cv. Punajuju</strain>
    </source>
</reference>
<evidence type="ECO:0000313" key="1">
    <source>
        <dbReference type="EMBL" id="KAI3689296.1"/>
    </source>
</evidence>